<gene>
    <name evidence="3" type="ORF">RHS04_06277</name>
</gene>
<reference evidence="3" key="1">
    <citation type="submission" date="2020-09" db="EMBL/GenBank/DDBJ databases">
        <title>Comparative genome analyses of four rice-infecting Rhizoctonia solani isolates reveal extensive enrichment of homogalacturonan modification genes.</title>
        <authorList>
            <person name="Lee D.-Y."/>
            <person name="Jeon J."/>
            <person name="Kim K.-T."/>
            <person name="Cheong K."/>
            <person name="Song H."/>
            <person name="Choi G."/>
            <person name="Ko J."/>
            <person name="Opiyo S.O."/>
            <person name="Zuo S."/>
            <person name="Madhav S."/>
            <person name="Lee Y.-H."/>
            <person name="Wang G.-L."/>
        </authorList>
    </citation>
    <scope>NUCLEOTIDE SEQUENCE</scope>
    <source>
        <strain evidence="3">AG1-IA YN-7</strain>
    </source>
</reference>
<dbReference type="PANTHER" id="PTHR10098:SF108">
    <property type="entry name" value="TETRATRICOPEPTIDE REPEAT PROTEIN 28"/>
    <property type="match status" value="1"/>
</dbReference>
<dbReference type="Pfam" id="PF13181">
    <property type="entry name" value="TPR_8"/>
    <property type="match status" value="1"/>
</dbReference>
<comment type="caution">
    <text evidence="3">The sequence shown here is derived from an EMBL/GenBank/DDBJ whole genome shotgun (WGS) entry which is preliminary data.</text>
</comment>
<dbReference type="EMBL" id="JACYCC010000041">
    <property type="protein sequence ID" value="KAF8676957.1"/>
    <property type="molecule type" value="Genomic_DNA"/>
</dbReference>
<keyword evidence="1" id="KW-0175">Coiled coil</keyword>
<organism evidence="3 4">
    <name type="scientific">Rhizoctonia solani</name>
    <dbReference type="NCBI Taxonomy" id="456999"/>
    <lineage>
        <taxon>Eukaryota</taxon>
        <taxon>Fungi</taxon>
        <taxon>Dikarya</taxon>
        <taxon>Basidiomycota</taxon>
        <taxon>Agaricomycotina</taxon>
        <taxon>Agaricomycetes</taxon>
        <taxon>Cantharellales</taxon>
        <taxon>Ceratobasidiaceae</taxon>
        <taxon>Rhizoctonia</taxon>
    </lineage>
</organism>
<proteinExistence type="predicted"/>
<dbReference type="Proteomes" id="UP000650582">
    <property type="component" value="Unassembled WGS sequence"/>
</dbReference>
<dbReference type="SUPFAM" id="SSF81901">
    <property type="entry name" value="HCP-like"/>
    <property type="match status" value="1"/>
</dbReference>
<dbReference type="Gene3D" id="1.25.40.10">
    <property type="entry name" value="Tetratricopeptide repeat domain"/>
    <property type="match status" value="2"/>
</dbReference>
<evidence type="ECO:0000313" key="4">
    <source>
        <dbReference type="Proteomes" id="UP000650582"/>
    </source>
</evidence>
<dbReference type="PANTHER" id="PTHR10098">
    <property type="entry name" value="RAPSYN-RELATED"/>
    <property type="match status" value="1"/>
</dbReference>
<dbReference type="Pfam" id="PF12770">
    <property type="entry name" value="CHAT"/>
    <property type="match status" value="1"/>
</dbReference>
<dbReference type="InterPro" id="IPR019734">
    <property type="entry name" value="TPR_rpt"/>
</dbReference>
<evidence type="ECO:0000256" key="1">
    <source>
        <dbReference type="SAM" id="Coils"/>
    </source>
</evidence>
<dbReference type="InterPro" id="IPR024983">
    <property type="entry name" value="CHAT_dom"/>
</dbReference>
<feature type="coiled-coil region" evidence="1">
    <location>
        <begin position="1"/>
        <end position="28"/>
    </location>
</feature>
<feature type="domain" description="CHAT" evidence="2">
    <location>
        <begin position="605"/>
        <end position="885"/>
    </location>
</feature>
<protein>
    <submittedName>
        <fullName evidence="3">TPR-like protein</fullName>
    </submittedName>
</protein>
<evidence type="ECO:0000313" key="3">
    <source>
        <dbReference type="EMBL" id="KAF8676957.1"/>
    </source>
</evidence>
<dbReference type="AlphaFoldDB" id="A0A8H7H5Q6"/>
<dbReference type="InterPro" id="IPR011990">
    <property type="entry name" value="TPR-like_helical_dom_sf"/>
</dbReference>
<evidence type="ECO:0000259" key="2">
    <source>
        <dbReference type="Pfam" id="PF12770"/>
    </source>
</evidence>
<accession>A0A8H7H5Q6</accession>
<name>A0A8H7H5Q6_9AGAM</name>
<sequence>MVKGRKSLNKMEDSLKEIEEDIQYLLHALTSIEDDDSDSSVSLLAALGSSHELRFDLLGTLEDLQEAIEFRSKALALTPEDDQELSYLLAAQGVSLTKRFESQETEESERFDHAIKYGCISILLIPNSHSKSLLDVVNSGSKYRYMLRDRGEPEDLKVAIEYQRHALDLAPDDHEIEAKWLSNIGITYKDLYRRLGGIEDLEKSIECETRALALTPDIDPNLFLRLANVGISHSCRYVRLGNLADLENAKEYYSKALTLARDDHPHYPITLANLGLVHKSLFECQGRLENLDEAIKLQTQALGIIPDGHPNIPLQHYALLNTFLLRNPGPFNYSDYRLAAQALAQAPRARFRHTLRLVRMVPDDNAEDRLEAYQAIVELLPQFAGFGLTTYRRHDDLGTLGALAPEAASVAIGYSKYALALEWLEQARCVVWNQNFALRAPIDELKSTYPDVASKLQDISSRLHAANFQESESQTGASVLDMPHDQISQEHRRLGIEYNKLVTQIRMLPGFSDFLRPTKVQELVRAARHGPIVVLNCHNDQSDALLVLPGESTIKHVPLPGFTEDKARKTRCEMEKSLRSKERGRQPIKRRPIVPEGEEDFEWVLTTLWYDIVRPILQFLGYMQSDLSQGNIPHITWCPTGILSSLPFHAAGDYNRNREKVFDYVVSSYTPTVTSLLAYNPKSLGSDSGVLAIGQGDTPGHSPLPGTIEELASIKAHTQGKVKYSQFVGDQATIGAVLDAMEQHDWVHLACHAHQNIRDPLWSGFFLHDGTLDLSSINKRLFKNKGLAFLSACQTATGDEEVPDEAVHLASGLLMAGYSSVIATLWSIVDDDAPFVADRVYNELMEGGTLGNGKAGKALHSAVAALRTEVGEREFGRWVPYIHLGL</sequence>